<feature type="transmembrane region" description="Helical" evidence="7">
    <location>
        <begin position="159"/>
        <end position="179"/>
    </location>
</feature>
<feature type="transmembrane region" description="Helical" evidence="7">
    <location>
        <begin position="462"/>
        <end position="481"/>
    </location>
</feature>
<dbReference type="InterPro" id="IPR036259">
    <property type="entry name" value="MFS_trans_sf"/>
</dbReference>
<feature type="transmembrane region" description="Helical" evidence="7">
    <location>
        <begin position="102"/>
        <end position="122"/>
    </location>
</feature>
<dbReference type="AlphaFoldDB" id="A0A6A6JDY1"/>
<evidence type="ECO:0000256" key="4">
    <source>
        <dbReference type="ARBA" id="ARBA00022989"/>
    </source>
</evidence>
<evidence type="ECO:0000256" key="3">
    <source>
        <dbReference type="ARBA" id="ARBA00022692"/>
    </source>
</evidence>
<organism evidence="9 10">
    <name type="scientific">Westerdykella ornata</name>
    <dbReference type="NCBI Taxonomy" id="318751"/>
    <lineage>
        <taxon>Eukaryota</taxon>
        <taxon>Fungi</taxon>
        <taxon>Dikarya</taxon>
        <taxon>Ascomycota</taxon>
        <taxon>Pezizomycotina</taxon>
        <taxon>Dothideomycetes</taxon>
        <taxon>Pleosporomycetidae</taxon>
        <taxon>Pleosporales</taxon>
        <taxon>Sporormiaceae</taxon>
        <taxon>Westerdykella</taxon>
    </lineage>
</organism>
<dbReference type="EMBL" id="ML986504">
    <property type="protein sequence ID" value="KAF2274208.1"/>
    <property type="molecule type" value="Genomic_DNA"/>
</dbReference>
<dbReference type="SUPFAM" id="SSF103473">
    <property type="entry name" value="MFS general substrate transporter"/>
    <property type="match status" value="1"/>
</dbReference>
<dbReference type="InterPro" id="IPR011701">
    <property type="entry name" value="MFS"/>
</dbReference>
<dbReference type="PANTHER" id="PTHR23504:SF3">
    <property type="entry name" value="MAJOR FACILITATOR SUPERFAMILY (MFS) PROFILE DOMAIN-CONTAINING PROTEIN"/>
    <property type="match status" value="1"/>
</dbReference>
<evidence type="ECO:0000313" key="9">
    <source>
        <dbReference type="EMBL" id="KAF2274208.1"/>
    </source>
</evidence>
<dbReference type="GO" id="GO:0022857">
    <property type="term" value="F:transmembrane transporter activity"/>
    <property type="evidence" value="ECO:0007669"/>
    <property type="project" value="InterPro"/>
</dbReference>
<gene>
    <name evidence="9" type="ORF">EI97DRAFT_460335</name>
</gene>
<feature type="transmembrane region" description="Helical" evidence="7">
    <location>
        <begin position="233"/>
        <end position="257"/>
    </location>
</feature>
<dbReference type="InterPro" id="IPR001958">
    <property type="entry name" value="Tet-R_TetA/multi-R_MdtG-like"/>
</dbReference>
<keyword evidence="2" id="KW-0813">Transport</keyword>
<protein>
    <submittedName>
        <fullName evidence="9">MFS general substrate transporter</fullName>
    </submittedName>
</protein>
<reference evidence="9" key="1">
    <citation type="journal article" date="2020" name="Stud. Mycol.">
        <title>101 Dothideomycetes genomes: a test case for predicting lifestyles and emergence of pathogens.</title>
        <authorList>
            <person name="Haridas S."/>
            <person name="Albert R."/>
            <person name="Binder M."/>
            <person name="Bloem J."/>
            <person name="Labutti K."/>
            <person name="Salamov A."/>
            <person name="Andreopoulos B."/>
            <person name="Baker S."/>
            <person name="Barry K."/>
            <person name="Bills G."/>
            <person name="Bluhm B."/>
            <person name="Cannon C."/>
            <person name="Castanera R."/>
            <person name="Culley D."/>
            <person name="Daum C."/>
            <person name="Ezra D."/>
            <person name="Gonzalez J."/>
            <person name="Henrissat B."/>
            <person name="Kuo A."/>
            <person name="Liang C."/>
            <person name="Lipzen A."/>
            <person name="Lutzoni F."/>
            <person name="Magnuson J."/>
            <person name="Mondo S."/>
            <person name="Nolan M."/>
            <person name="Ohm R."/>
            <person name="Pangilinan J."/>
            <person name="Park H.-J."/>
            <person name="Ramirez L."/>
            <person name="Alfaro M."/>
            <person name="Sun H."/>
            <person name="Tritt A."/>
            <person name="Yoshinaga Y."/>
            <person name="Zwiers L.-H."/>
            <person name="Turgeon B."/>
            <person name="Goodwin S."/>
            <person name="Spatafora J."/>
            <person name="Crous P."/>
            <person name="Grigoriev I."/>
        </authorList>
    </citation>
    <scope>NUCLEOTIDE SEQUENCE</scope>
    <source>
        <strain evidence="9">CBS 379.55</strain>
    </source>
</reference>
<keyword evidence="3 7" id="KW-0812">Transmembrane</keyword>
<proteinExistence type="predicted"/>
<feature type="region of interest" description="Disordered" evidence="6">
    <location>
        <begin position="1"/>
        <end position="26"/>
    </location>
</feature>
<feature type="transmembrane region" description="Helical" evidence="7">
    <location>
        <begin position="134"/>
        <end position="153"/>
    </location>
</feature>
<feature type="transmembrane region" description="Helical" evidence="7">
    <location>
        <begin position="386"/>
        <end position="407"/>
    </location>
</feature>
<evidence type="ECO:0000256" key="6">
    <source>
        <dbReference type="SAM" id="MobiDB-lite"/>
    </source>
</evidence>
<evidence type="ECO:0000256" key="7">
    <source>
        <dbReference type="SAM" id="Phobius"/>
    </source>
</evidence>
<keyword evidence="5 7" id="KW-0472">Membrane</keyword>
<evidence type="ECO:0000256" key="1">
    <source>
        <dbReference type="ARBA" id="ARBA00004141"/>
    </source>
</evidence>
<keyword evidence="10" id="KW-1185">Reference proteome</keyword>
<dbReference type="Proteomes" id="UP000800097">
    <property type="component" value="Unassembled WGS sequence"/>
</dbReference>
<dbReference type="GeneID" id="54554280"/>
<feature type="transmembrane region" description="Helical" evidence="7">
    <location>
        <begin position="327"/>
        <end position="346"/>
    </location>
</feature>
<feature type="transmembrane region" description="Helical" evidence="7">
    <location>
        <begin position="428"/>
        <end position="450"/>
    </location>
</feature>
<dbReference type="PRINTS" id="PR01035">
    <property type="entry name" value="TCRTETA"/>
</dbReference>
<name>A0A6A6JDY1_WESOR</name>
<feature type="domain" description="Major facilitator superfamily (MFS) profile" evidence="8">
    <location>
        <begin position="63"/>
        <end position="485"/>
    </location>
</feature>
<dbReference type="Pfam" id="PF07690">
    <property type="entry name" value="MFS_1"/>
    <property type="match status" value="1"/>
</dbReference>
<evidence type="ECO:0000313" key="10">
    <source>
        <dbReference type="Proteomes" id="UP000800097"/>
    </source>
</evidence>
<dbReference type="GO" id="GO:0016020">
    <property type="term" value="C:membrane"/>
    <property type="evidence" value="ECO:0007669"/>
    <property type="project" value="UniProtKB-SubCell"/>
</dbReference>
<feature type="transmembrane region" description="Helical" evidence="7">
    <location>
        <begin position="61"/>
        <end position="82"/>
    </location>
</feature>
<accession>A0A6A6JDY1</accession>
<feature type="transmembrane region" description="Helical" evidence="7">
    <location>
        <begin position="358"/>
        <end position="380"/>
    </location>
</feature>
<feature type="transmembrane region" description="Helical" evidence="7">
    <location>
        <begin position="292"/>
        <end position="315"/>
    </location>
</feature>
<dbReference type="PROSITE" id="PS50850">
    <property type="entry name" value="MFS"/>
    <property type="match status" value="1"/>
</dbReference>
<feature type="transmembrane region" description="Helical" evidence="7">
    <location>
        <begin position="191"/>
        <end position="213"/>
    </location>
</feature>
<evidence type="ECO:0000259" key="8">
    <source>
        <dbReference type="PROSITE" id="PS50850"/>
    </source>
</evidence>
<dbReference type="PANTHER" id="PTHR23504">
    <property type="entry name" value="MAJOR FACILITATOR SUPERFAMILY DOMAIN-CONTAINING PROTEIN 10"/>
    <property type="match status" value="1"/>
</dbReference>
<dbReference type="InterPro" id="IPR020846">
    <property type="entry name" value="MFS_dom"/>
</dbReference>
<sequence length="497" mass="54361">MSSTRRSSASDSSSTPNGSDERTPLLATLSPIPTNATIEAAIESVEEEDVHLEDEDAPLPFWQIMVLCYARVVEPIAFFSIFPYINEMIQKVGHVAEEDVGFYSGLIESLFSATQMCVMIFWGKAADRFGRKPCLVISLFGVTIATALFGTSTSIWQMILFRCMAGIFAGTLVTVRTMISENSTKKTQARAFSYFAFTGNLGICVGPFIGGLLERPAEKFPSTFGSIQFFRDYPYALPGFASASVGFTAGIVGALFLRETLHVHHRHRRAKGGSMSTWELFKYPGVARVLVIYNYIGILAFIYTAVIPVFLYIPIELGGIGFPPELIASAIGLNGISQAVWLLLVFPPLQRRINTGGVLRLCAAWWPVFFSLHPICHLFRRFGLTALFWSVGPLNLIVGSGVAMAFVGNQLALNDIAPTHETLGTLNAMALALSSGLRAVAPALATSLYAIGVKYHIADGQFFWIIAIILACGQNFIVRLLPKKAEGRIAREEDEEE</sequence>
<dbReference type="CDD" id="cd17330">
    <property type="entry name" value="MFS_SLC46_TetA_like"/>
    <property type="match status" value="1"/>
</dbReference>
<dbReference type="RefSeq" id="XP_033651747.1">
    <property type="nucleotide sequence ID" value="XM_033801105.1"/>
</dbReference>
<evidence type="ECO:0000256" key="2">
    <source>
        <dbReference type="ARBA" id="ARBA00022448"/>
    </source>
</evidence>
<comment type="subcellular location">
    <subcellularLocation>
        <location evidence="1">Membrane</location>
        <topology evidence="1">Multi-pass membrane protein</topology>
    </subcellularLocation>
</comment>
<keyword evidence="4 7" id="KW-1133">Transmembrane helix</keyword>
<feature type="compositionally biased region" description="Low complexity" evidence="6">
    <location>
        <begin position="1"/>
        <end position="15"/>
    </location>
</feature>
<dbReference type="OrthoDB" id="419616at2759"/>
<dbReference type="Gene3D" id="1.20.1250.20">
    <property type="entry name" value="MFS general substrate transporter like domains"/>
    <property type="match status" value="1"/>
</dbReference>
<evidence type="ECO:0000256" key="5">
    <source>
        <dbReference type="ARBA" id="ARBA00023136"/>
    </source>
</evidence>